<name>A0A3B1A954_9ZZZZ</name>
<evidence type="ECO:0008006" key="2">
    <source>
        <dbReference type="Google" id="ProtNLM"/>
    </source>
</evidence>
<gene>
    <name evidence="1" type="ORF">MNBD_GAMMA20-243</name>
</gene>
<dbReference type="AlphaFoldDB" id="A0A3B1A954"/>
<sequence length="184" mass="20892">MTSPTRQKFRFICLLFICFTWLFPAKAFAAYFFTVDSARIQSALLMYFPLREYRAAARLTLSEPMVILKQDADKLQLDISVLASIPGDGRKRGQVVADVGLHYKPSTGELFLADPKIRGFAMKGITDESRKTFRASLSDILIKTLPLVRIHQVREQDLNHSLSMSNMKSMRVEDGRIRVAIGFD</sequence>
<organism evidence="1">
    <name type="scientific">hydrothermal vent metagenome</name>
    <dbReference type="NCBI Taxonomy" id="652676"/>
    <lineage>
        <taxon>unclassified sequences</taxon>
        <taxon>metagenomes</taxon>
        <taxon>ecological metagenomes</taxon>
    </lineage>
</organism>
<reference evidence="1" key="1">
    <citation type="submission" date="2018-06" db="EMBL/GenBank/DDBJ databases">
        <authorList>
            <person name="Zhirakovskaya E."/>
        </authorList>
    </citation>
    <scope>NUCLEOTIDE SEQUENCE</scope>
</reference>
<dbReference type="Gene3D" id="3.15.10.40">
    <property type="entry name" value="Uncharacterised protein PF07273, DUF1439"/>
    <property type="match status" value="1"/>
</dbReference>
<proteinExistence type="predicted"/>
<dbReference type="EMBL" id="UOFU01000258">
    <property type="protein sequence ID" value="VAX02269.1"/>
    <property type="molecule type" value="Genomic_DNA"/>
</dbReference>
<evidence type="ECO:0000313" key="1">
    <source>
        <dbReference type="EMBL" id="VAX02269.1"/>
    </source>
</evidence>
<accession>A0A3B1A954</accession>
<protein>
    <recommendedName>
        <fullName evidence="2">DUF1439 domain-containing protein</fullName>
    </recommendedName>
</protein>